<feature type="compositionally biased region" description="Acidic residues" evidence="1">
    <location>
        <begin position="79"/>
        <end position="101"/>
    </location>
</feature>
<dbReference type="PATRIC" id="fig|1423811.3.peg.1262"/>
<dbReference type="OrthoDB" id="2312593at2"/>
<protein>
    <submittedName>
        <fullName evidence="2">Uncharacterized protein</fullName>
    </submittedName>
</protein>
<sequence length="858" mass="95503">MKKLTLLSLFLVFAIGIFFLTFNQYVSQTTNAETSKDEIVPENIVSEITSGLTDLSETETGTETQTNDEPSNESNASNDSDDEDVLNDENDDDDDDADQPDTNELTWIRSESLRVSKGPTLRHADGTSAVPFLYFGGFKYAAEGMKIKAAFAKDTHDSYAQGRVDSLTAPNSLVITVPRGGSIDNGPTGNGNHIYGNAYGDVHVLDGSMGSKGDFVTTDIYNLEVPSDKATKPSIAGPGILNKKYSMLDAPQFSYRIDPKTGFEQQRMIFFQQVKRNNDIYEVEVKIIQKFEKNGRVVTEITYTNTGNKPLVRFMGFAFKDFSLTKDFREIRDSKGKKVGDYVPMRALGNGRGIYLQSGITESRYNLFTNLPNGPSSWAGRSISKAHDQQKGYINGFILGIGSGSRFPWYSGEGNVSHGNYESPDVPRGLKNSFNDMNDLGDAGLNLNAGARLGGVKETERAWDSGFAMHTKPLTLDVEKSVVMNYASQIDIVGAKFAPAIELDQKGTEPAPDIIQSDAQNYRLTGTWYDFDSTNAELYYTVDLDDTHHGKLLKKLKQSEQSANAGKPQEWSNSIPIGDLDEGLHFIRVWVQDSDGNLSEVAETIINITPPPNVVPTITILSPESSEKNPFSPNTHSLSLTGTWSDADSRLMKSATYKVDDEEEILLYKDFKNAIPGSTYFWELPDLQMNKYNDLKLHKVTFTITDEEGNSSSDIFYFQHKDGSFQVVAPHAIDFGTEHIFGANTKKIKPDISGTLQVHDFRSNNQSPLKITLSVEKFINEDDENSTLDHRLYWDKQQRADQELFIAKTPAASNEDWLTTTNLTDLIKKNIEMDFKDNESTVTGTYTSSWTWKAIESI</sequence>
<name>A0A0R1J907_9LACO</name>
<evidence type="ECO:0000313" key="2">
    <source>
        <dbReference type="EMBL" id="KRK63639.1"/>
    </source>
</evidence>
<gene>
    <name evidence="2" type="ORF">FC72_GL001242</name>
</gene>
<dbReference type="EMBL" id="AZDG01000026">
    <property type="protein sequence ID" value="KRK63639.1"/>
    <property type="molecule type" value="Genomic_DNA"/>
</dbReference>
<keyword evidence="3" id="KW-1185">Reference proteome</keyword>
<dbReference type="STRING" id="1423811.FC72_GL001242"/>
<feature type="compositionally biased region" description="Low complexity" evidence="1">
    <location>
        <begin position="67"/>
        <end position="78"/>
    </location>
</feature>
<accession>A0A0R1J907</accession>
<dbReference type="RefSeq" id="WP_057767244.1">
    <property type="nucleotide sequence ID" value="NZ_AZDG01000026.1"/>
</dbReference>
<dbReference type="AlphaFoldDB" id="A0A0R1J907"/>
<dbReference type="Proteomes" id="UP000050929">
    <property type="component" value="Unassembled WGS sequence"/>
</dbReference>
<reference evidence="2 3" key="1">
    <citation type="journal article" date="2015" name="Genome Announc.">
        <title>Expanding the biotechnology potential of lactobacilli through comparative genomics of 213 strains and associated genera.</title>
        <authorList>
            <person name="Sun Z."/>
            <person name="Harris H.M."/>
            <person name="McCann A."/>
            <person name="Guo C."/>
            <person name="Argimon S."/>
            <person name="Zhang W."/>
            <person name="Yang X."/>
            <person name="Jeffery I.B."/>
            <person name="Cooney J.C."/>
            <person name="Kagawa T.F."/>
            <person name="Liu W."/>
            <person name="Song Y."/>
            <person name="Salvetti E."/>
            <person name="Wrobel A."/>
            <person name="Rasinkangas P."/>
            <person name="Parkhill J."/>
            <person name="Rea M.C."/>
            <person name="O'Sullivan O."/>
            <person name="Ritari J."/>
            <person name="Douillard F.P."/>
            <person name="Paul Ross R."/>
            <person name="Yang R."/>
            <person name="Briner A.E."/>
            <person name="Felis G.E."/>
            <person name="de Vos W.M."/>
            <person name="Barrangou R."/>
            <person name="Klaenhammer T.R."/>
            <person name="Caufield P.W."/>
            <person name="Cui Y."/>
            <person name="Zhang H."/>
            <person name="O'Toole P.W."/>
        </authorList>
    </citation>
    <scope>NUCLEOTIDE SEQUENCE [LARGE SCALE GENOMIC DNA]</scope>
    <source>
        <strain evidence="2 3">DSM 20183</strain>
    </source>
</reference>
<comment type="caution">
    <text evidence="2">The sequence shown here is derived from an EMBL/GenBank/DDBJ whole genome shotgun (WGS) entry which is preliminary data.</text>
</comment>
<feature type="compositionally biased region" description="Polar residues" evidence="1">
    <location>
        <begin position="51"/>
        <end position="65"/>
    </location>
</feature>
<proteinExistence type="predicted"/>
<feature type="region of interest" description="Disordered" evidence="1">
    <location>
        <begin position="51"/>
        <end position="110"/>
    </location>
</feature>
<evidence type="ECO:0000256" key="1">
    <source>
        <dbReference type="SAM" id="MobiDB-lite"/>
    </source>
</evidence>
<evidence type="ECO:0000313" key="3">
    <source>
        <dbReference type="Proteomes" id="UP000050929"/>
    </source>
</evidence>
<organism evidence="2 3">
    <name type="scientific">Companilactobacillus tucceti DSM 20183</name>
    <dbReference type="NCBI Taxonomy" id="1423811"/>
    <lineage>
        <taxon>Bacteria</taxon>
        <taxon>Bacillati</taxon>
        <taxon>Bacillota</taxon>
        <taxon>Bacilli</taxon>
        <taxon>Lactobacillales</taxon>
        <taxon>Lactobacillaceae</taxon>
        <taxon>Companilactobacillus</taxon>
    </lineage>
</organism>